<dbReference type="VEuPathDB" id="FungiDB:BO71DRAFT_397661"/>
<evidence type="ECO:0000313" key="4">
    <source>
        <dbReference type="Proteomes" id="UP000247810"/>
    </source>
</evidence>
<gene>
    <name evidence="3" type="ORF">BO71DRAFT_397661</name>
</gene>
<dbReference type="Proteomes" id="UP000247810">
    <property type="component" value="Unassembled WGS sequence"/>
</dbReference>
<keyword evidence="2" id="KW-0812">Transmembrane</keyword>
<sequence>MSRSRKLHKRDLTTHRLHSSQSRCELGGISYFLSGAVALFYSVPGCTTYVWLETQSGPRGPSSQVRQGKANECKCSRRSACSHHSID</sequence>
<feature type="region of interest" description="Disordered" evidence="1">
    <location>
        <begin position="1"/>
        <end position="20"/>
    </location>
</feature>
<name>A0A319DEK6_9EURO</name>
<keyword evidence="4" id="KW-1185">Reference proteome</keyword>
<evidence type="ECO:0000256" key="1">
    <source>
        <dbReference type="SAM" id="MobiDB-lite"/>
    </source>
</evidence>
<protein>
    <submittedName>
        <fullName evidence="3">Uncharacterized protein</fullName>
    </submittedName>
</protein>
<evidence type="ECO:0000256" key="2">
    <source>
        <dbReference type="SAM" id="Phobius"/>
    </source>
</evidence>
<dbReference type="AlphaFoldDB" id="A0A319DEK6"/>
<proteinExistence type="predicted"/>
<keyword evidence="2" id="KW-1133">Transmembrane helix</keyword>
<dbReference type="EMBL" id="KZ825847">
    <property type="protein sequence ID" value="PYH95860.1"/>
    <property type="molecule type" value="Genomic_DNA"/>
</dbReference>
<feature type="non-terminal residue" evidence="3">
    <location>
        <position position="87"/>
    </location>
</feature>
<reference evidence="3 4" key="1">
    <citation type="submission" date="2018-02" db="EMBL/GenBank/DDBJ databases">
        <title>The genomes of Aspergillus section Nigri reveals drivers in fungal speciation.</title>
        <authorList>
            <consortium name="DOE Joint Genome Institute"/>
            <person name="Vesth T.C."/>
            <person name="Nybo J."/>
            <person name="Theobald S."/>
            <person name="Brandl J."/>
            <person name="Frisvad J.C."/>
            <person name="Nielsen K.F."/>
            <person name="Lyhne E.K."/>
            <person name="Kogle M.E."/>
            <person name="Kuo A."/>
            <person name="Riley R."/>
            <person name="Clum A."/>
            <person name="Nolan M."/>
            <person name="Lipzen A."/>
            <person name="Salamov A."/>
            <person name="Henrissat B."/>
            <person name="Wiebenga A."/>
            <person name="De vries R.P."/>
            <person name="Grigoriev I.V."/>
            <person name="Mortensen U.H."/>
            <person name="Andersen M.R."/>
            <person name="Baker S.E."/>
        </authorList>
    </citation>
    <scope>NUCLEOTIDE SEQUENCE [LARGE SCALE GENOMIC DNA]</scope>
    <source>
        <strain evidence="3 4">CBS 707.79</strain>
    </source>
</reference>
<accession>A0A319DEK6</accession>
<organism evidence="3 4">
    <name type="scientific">Aspergillus ellipticus CBS 707.79</name>
    <dbReference type="NCBI Taxonomy" id="1448320"/>
    <lineage>
        <taxon>Eukaryota</taxon>
        <taxon>Fungi</taxon>
        <taxon>Dikarya</taxon>
        <taxon>Ascomycota</taxon>
        <taxon>Pezizomycotina</taxon>
        <taxon>Eurotiomycetes</taxon>
        <taxon>Eurotiomycetidae</taxon>
        <taxon>Eurotiales</taxon>
        <taxon>Aspergillaceae</taxon>
        <taxon>Aspergillus</taxon>
        <taxon>Aspergillus subgen. Circumdati</taxon>
    </lineage>
</organism>
<evidence type="ECO:0000313" key="3">
    <source>
        <dbReference type="EMBL" id="PYH95860.1"/>
    </source>
</evidence>
<feature type="transmembrane region" description="Helical" evidence="2">
    <location>
        <begin position="29"/>
        <end position="52"/>
    </location>
</feature>
<keyword evidence="2" id="KW-0472">Membrane</keyword>